<evidence type="ECO:0000313" key="1">
    <source>
        <dbReference type="EMBL" id="MBU3819385.1"/>
    </source>
</evidence>
<accession>A0A9E2NQH4</accession>
<dbReference type="EMBL" id="JAHLFH010000063">
    <property type="protein sequence ID" value="MBU3819385.1"/>
    <property type="molecule type" value="Genomic_DNA"/>
</dbReference>
<reference evidence="1" key="2">
    <citation type="submission" date="2021-04" db="EMBL/GenBank/DDBJ databases">
        <authorList>
            <person name="Gilroy R."/>
        </authorList>
    </citation>
    <scope>NUCLEOTIDE SEQUENCE</scope>
    <source>
        <strain evidence="1">742</strain>
    </source>
</reference>
<comment type="caution">
    <text evidence="1">The sequence shown here is derived from an EMBL/GenBank/DDBJ whole genome shotgun (WGS) entry which is preliminary data.</text>
</comment>
<dbReference type="AlphaFoldDB" id="A0A9E2NQH4"/>
<gene>
    <name evidence="1" type="ORF">H9864_03300</name>
</gene>
<evidence type="ECO:0000313" key="2">
    <source>
        <dbReference type="Proteomes" id="UP000824178"/>
    </source>
</evidence>
<evidence type="ECO:0008006" key="3">
    <source>
        <dbReference type="Google" id="ProtNLM"/>
    </source>
</evidence>
<dbReference type="SUPFAM" id="SSF159245">
    <property type="entry name" value="AttH-like"/>
    <property type="match status" value="1"/>
</dbReference>
<protein>
    <recommendedName>
        <fullName evidence="3">Tocopherol cyclase</fullName>
    </recommendedName>
</protein>
<sequence length="285" mass="31444">MRKNESFCGWYFRCRAGEKTLALIPAAHTAEGRTTGSLQIITRDRCWNVPFSGEETAVAEAEPRAVLDRNIFCGRGLRLELERVGLSARGVLRFGPPAPPRYDVMGPFCGVPGMECRHRVFSFRHRVDGLLTLNGEEYRFEQGTGYIEGDRGRSFPRQYLWTQADFPGGALMLSAAEIPLGPVRFTGVIGAVLLGGRELRLASYLGGRAARIGGGRILVRQGPLTLEAACLEPPRNTLCAPAAGAMRRAIRENVSCRARYRLARSGKTLLGFETDGAAFEYEYPW</sequence>
<name>A0A9E2NQH4_9FIRM</name>
<proteinExistence type="predicted"/>
<reference evidence="1" key="1">
    <citation type="journal article" date="2021" name="PeerJ">
        <title>Extensive microbial diversity within the chicken gut microbiome revealed by metagenomics and culture.</title>
        <authorList>
            <person name="Gilroy R."/>
            <person name="Ravi A."/>
            <person name="Getino M."/>
            <person name="Pursley I."/>
            <person name="Horton D.L."/>
            <person name="Alikhan N.F."/>
            <person name="Baker D."/>
            <person name="Gharbi K."/>
            <person name="Hall N."/>
            <person name="Watson M."/>
            <person name="Adriaenssens E.M."/>
            <person name="Foster-Nyarko E."/>
            <person name="Jarju S."/>
            <person name="Secka A."/>
            <person name="Antonio M."/>
            <person name="Oren A."/>
            <person name="Chaudhuri R.R."/>
            <person name="La Ragione R."/>
            <person name="Hildebrand F."/>
            <person name="Pallen M.J."/>
        </authorList>
    </citation>
    <scope>NUCLEOTIDE SEQUENCE</scope>
    <source>
        <strain evidence="1">742</strain>
    </source>
</reference>
<organism evidence="1 2">
    <name type="scientific">Candidatus Faecalibacterium intestinavium</name>
    <dbReference type="NCBI Taxonomy" id="2838580"/>
    <lineage>
        <taxon>Bacteria</taxon>
        <taxon>Bacillati</taxon>
        <taxon>Bacillota</taxon>
        <taxon>Clostridia</taxon>
        <taxon>Eubacteriales</taxon>
        <taxon>Oscillospiraceae</taxon>
        <taxon>Faecalibacterium</taxon>
    </lineage>
</organism>
<dbReference type="Proteomes" id="UP000824178">
    <property type="component" value="Unassembled WGS sequence"/>
</dbReference>